<keyword evidence="2" id="KW-1185">Reference proteome</keyword>
<dbReference type="Proteomes" id="UP000595691">
    <property type="component" value="Chromosome"/>
</dbReference>
<protein>
    <submittedName>
        <fullName evidence="1">Uncharacterized protein</fullName>
    </submittedName>
</protein>
<dbReference type="RefSeq" id="WP_202778631.1">
    <property type="nucleotide sequence ID" value="NZ_CP065425.1"/>
</dbReference>
<evidence type="ECO:0000313" key="1">
    <source>
        <dbReference type="EMBL" id="QQZ09649.1"/>
    </source>
</evidence>
<organism evidence="1 2">
    <name type="scientific">Heyndrickxia vini</name>
    <dbReference type="NCBI Taxonomy" id="1476025"/>
    <lineage>
        <taxon>Bacteria</taxon>
        <taxon>Bacillati</taxon>
        <taxon>Bacillota</taxon>
        <taxon>Bacilli</taxon>
        <taxon>Bacillales</taxon>
        <taxon>Bacillaceae</taxon>
        <taxon>Heyndrickxia</taxon>
    </lineage>
</organism>
<accession>A0ABX7E2Y9</accession>
<sequence>MPWQHKIQQLIGKPVGISLTNGQGTSGVLCSAQGRKLYVIEYLYQAQFALKQYDYHMIQDINSFPSCYQQQPLY</sequence>
<name>A0ABX7E2Y9_9BACI</name>
<dbReference type="EMBL" id="CP065425">
    <property type="protein sequence ID" value="QQZ09649.1"/>
    <property type="molecule type" value="Genomic_DNA"/>
</dbReference>
<reference evidence="1 2" key="1">
    <citation type="submission" date="2020-11" db="EMBL/GenBank/DDBJ databases">
        <title>Taxonomic evaluation of the Bacillus sporothermodurans group of bacteria based on whole genome sequences.</title>
        <authorList>
            <person name="Fiedler G."/>
            <person name="Herbstmann A.-D."/>
            <person name="Doll E."/>
            <person name="Wenning M."/>
            <person name="Brinks E."/>
            <person name="Kabisch J."/>
            <person name="Breitenwieser F."/>
            <person name="Lappann M."/>
            <person name="Boehnlein C."/>
            <person name="Franz C."/>
        </authorList>
    </citation>
    <scope>NUCLEOTIDE SEQUENCE [LARGE SCALE GENOMIC DNA]</scope>
    <source>
        <strain evidence="1 2">JCM 19841</strain>
    </source>
</reference>
<proteinExistence type="predicted"/>
<evidence type="ECO:0000313" key="2">
    <source>
        <dbReference type="Proteomes" id="UP000595691"/>
    </source>
</evidence>
<gene>
    <name evidence="1" type="ORF">I5776_01285</name>
</gene>